<gene>
    <name evidence="7" type="ORF">SAMN02745191_2419</name>
</gene>
<dbReference type="Proteomes" id="UP000243297">
    <property type="component" value="Unassembled WGS sequence"/>
</dbReference>
<evidence type="ECO:0000256" key="4">
    <source>
        <dbReference type="ARBA" id="ARBA00022741"/>
    </source>
</evidence>
<dbReference type="AlphaFoldDB" id="A0A1T4QDV7"/>
<dbReference type="EC" id="1.17.4.1" evidence="2"/>
<evidence type="ECO:0000256" key="5">
    <source>
        <dbReference type="ARBA" id="ARBA00047754"/>
    </source>
</evidence>
<dbReference type="NCBIfam" id="TIGR03905">
    <property type="entry name" value="TIGR03905_4_Cys"/>
    <property type="match status" value="1"/>
</dbReference>
<dbReference type="GO" id="GO:0000166">
    <property type="term" value="F:nucleotide binding"/>
    <property type="evidence" value="ECO:0007669"/>
    <property type="project" value="UniProtKB-KW"/>
</dbReference>
<keyword evidence="4" id="KW-0547">Nucleotide-binding</keyword>
<accession>A0A1T4QDV7</accession>
<dbReference type="GO" id="GO:0071897">
    <property type="term" value="P:DNA biosynthetic process"/>
    <property type="evidence" value="ECO:0007669"/>
    <property type="project" value="UniProtKB-KW"/>
</dbReference>
<sequence>MSVKKFTYKPNGTCSKLFEFECEDNIIKDVQISGGCDGNLKGICSIIKGKTVEEVISAFNGITCGNKITSCPDQIAKCLAEEFR</sequence>
<dbReference type="GO" id="GO:0004748">
    <property type="term" value="F:ribonucleoside-diphosphate reductase activity, thioredoxin disulfide as acceptor"/>
    <property type="evidence" value="ECO:0007669"/>
    <property type="project" value="UniProtKB-EC"/>
</dbReference>
<evidence type="ECO:0000256" key="3">
    <source>
        <dbReference type="ARBA" id="ARBA00022634"/>
    </source>
</evidence>
<keyword evidence="3" id="KW-0237">DNA synthesis</keyword>
<evidence type="ECO:0000313" key="7">
    <source>
        <dbReference type="EMBL" id="SKA01711.1"/>
    </source>
</evidence>
<comment type="similarity">
    <text evidence="1">Belongs to the ribonucleoside diphosphate reductase class-2 family.</text>
</comment>
<evidence type="ECO:0000313" key="8">
    <source>
        <dbReference type="Proteomes" id="UP000243297"/>
    </source>
</evidence>
<comment type="catalytic activity">
    <reaction evidence="5">
        <text>a 2'-deoxyribonucleoside 5'-diphosphate + [thioredoxin]-disulfide + H2O = a ribonucleoside 5'-diphosphate + [thioredoxin]-dithiol</text>
        <dbReference type="Rhea" id="RHEA:23252"/>
        <dbReference type="Rhea" id="RHEA-COMP:10698"/>
        <dbReference type="Rhea" id="RHEA-COMP:10700"/>
        <dbReference type="ChEBI" id="CHEBI:15377"/>
        <dbReference type="ChEBI" id="CHEBI:29950"/>
        <dbReference type="ChEBI" id="CHEBI:50058"/>
        <dbReference type="ChEBI" id="CHEBI:57930"/>
        <dbReference type="ChEBI" id="CHEBI:73316"/>
        <dbReference type="EC" id="1.17.4.1"/>
    </reaction>
</comment>
<dbReference type="EMBL" id="FUWY01000009">
    <property type="protein sequence ID" value="SKA01711.1"/>
    <property type="molecule type" value="Genomic_DNA"/>
</dbReference>
<dbReference type="OrthoDB" id="9801525at2"/>
<feature type="domain" description="TSCPD" evidence="6">
    <location>
        <begin position="7"/>
        <end position="82"/>
    </location>
</feature>
<evidence type="ECO:0000259" key="6">
    <source>
        <dbReference type="Pfam" id="PF12637"/>
    </source>
</evidence>
<dbReference type="RefSeq" id="WP_078712800.1">
    <property type="nucleotide sequence ID" value="NZ_FUWY01000009.1"/>
</dbReference>
<dbReference type="Pfam" id="PF12637">
    <property type="entry name" value="TSCPD"/>
    <property type="match status" value="1"/>
</dbReference>
<keyword evidence="8" id="KW-1185">Reference proteome</keyword>
<evidence type="ECO:0000256" key="1">
    <source>
        <dbReference type="ARBA" id="ARBA00007405"/>
    </source>
</evidence>
<organism evidence="7 8">
    <name type="scientific">Anaerorhabdus furcosa</name>
    <dbReference type="NCBI Taxonomy" id="118967"/>
    <lineage>
        <taxon>Bacteria</taxon>
        <taxon>Bacillati</taxon>
        <taxon>Bacillota</taxon>
        <taxon>Erysipelotrichia</taxon>
        <taxon>Erysipelotrichales</taxon>
        <taxon>Erysipelotrichaceae</taxon>
        <taxon>Anaerorhabdus</taxon>
    </lineage>
</organism>
<protein>
    <recommendedName>
        <fullName evidence="2">ribonucleoside-diphosphate reductase</fullName>
        <ecNumber evidence="2">1.17.4.1</ecNumber>
    </recommendedName>
</protein>
<dbReference type="InterPro" id="IPR024434">
    <property type="entry name" value="TSCPD_dom"/>
</dbReference>
<dbReference type="STRING" id="118967.SAMN02745191_2419"/>
<reference evidence="8" key="1">
    <citation type="submission" date="2017-02" db="EMBL/GenBank/DDBJ databases">
        <authorList>
            <person name="Varghese N."/>
            <person name="Submissions S."/>
        </authorList>
    </citation>
    <scope>NUCLEOTIDE SEQUENCE [LARGE SCALE GENOMIC DNA]</scope>
    <source>
        <strain evidence="8">ATCC 25662</strain>
    </source>
</reference>
<dbReference type="InterPro" id="IPR023806">
    <property type="entry name" value="CHP03905"/>
</dbReference>
<proteinExistence type="inferred from homology"/>
<name>A0A1T4QDV7_9FIRM</name>
<evidence type="ECO:0000256" key="2">
    <source>
        <dbReference type="ARBA" id="ARBA00012274"/>
    </source>
</evidence>